<feature type="region of interest" description="Disordered" evidence="1">
    <location>
        <begin position="1"/>
        <end position="62"/>
    </location>
</feature>
<keyword evidence="3" id="KW-0378">Hydrolase</keyword>
<evidence type="ECO:0000256" key="1">
    <source>
        <dbReference type="SAM" id="MobiDB-lite"/>
    </source>
</evidence>
<evidence type="ECO:0000313" key="3">
    <source>
        <dbReference type="EMBL" id="ORX48834.1"/>
    </source>
</evidence>
<dbReference type="Gene3D" id="3.40.50.620">
    <property type="entry name" value="HUPs"/>
    <property type="match status" value="1"/>
</dbReference>
<dbReference type="Pfam" id="PF00582">
    <property type="entry name" value="Usp"/>
    <property type="match status" value="1"/>
</dbReference>
<name>A0A1X2GA03_9FUNG</name>
<evidence type="ECO:0000259" key="2">
    <source>
        <dbReference type="Pfam" id="PF00582"/>
    </source>
</evidence>
<keyword evidence="4" id="KW-1185">Reference proteome</keyword>
<organism evidence="3 4">
    <name type="scientific">Hesseltinella vesiculosa</name>
    <dbReference type="NCBI Taxonomy" id="101127"/>
    <lineage>
        <taxon>Eukaryota</taxon>
        <taxon>Fungi</taxon>
        <taxon>Fungi incertae sedis</taxon>
        <taxon>Mucoromycota</taxon>
        <taxon>Mucoromycotina</taxon>
        <taxon>Mucoromycetes</taxon>
        <taxon>Mucorales</taxon>
        <taxon>Cunninghamellaceae</taxon>
        <taxon>Hesseltinella</taxon>
    </lineage>
</organism>
<feature type="domain" description="UspA" evidence="2">
    <location>
        <begin position="142"/>
        <end position="279"/>
    </location>
</feature>
<accession>A0A1X2GA03</accession>
<reference evidence="3 4" key="1">
    <citation type="submission" date="2016-07" db="EMBL/GenBank/DDBJ databases">
        <title>Pervasive Adenine N6-methylation of Active Genes in Fungi.</title>
        <authorList>
            <consortium name="DOE Joint Genome Institute"/>
            <person name="Mondo S.J."/>
            <person name="Dannebaum R.O."/>
            <person name="Kuo R.C."/>
            <person name="Labutti K."/>
            <person name="Haridas S."/>
            <person name="Kuo A."/>
            <person name="Salamov A."/>
            <person name="Ahrendt S.R."/>
            <person name="Lipzen A."/>
            <person name="Sullivan W."/>
            <person name="Andreopoulos W.B."/>
            <person name="Clum A."/>
            <person name="Lindquist E."/>
            <person name="Daum C."/>
            <person name="Ramamoorthy G.K."/>
            <person name="Gryganskyi A."/>
            <person name="Culley D."/>
            <person name="Magnuson J.K."/>
            <person name="James T.Y."/>
            <person name="O'Malley M.A."/>
            <person name="Stajich J.E."/>
            <person name="Spatafora J.W."/>
            <person name="Visel A."/>
            <person name="Grigoriev I.V."/>
        </authorList>
    </citation>
    <scope>NUCLEOTIDE SEQUENCE [LARGE SCALE GENOMIC DNA]</scope>
    <source>
        <strain evidence="3 4">NRRL 3301</strain>
    </source>
</reference>
<dbReference type="PANTHER" id="PTHR46100">
    <property type="entry name" value="IMP2'P"/>
    <property type="match status" value="1"/>
</dbReference>
<dbReference type="EMBL" id="MCGT01000028">
    <property type="protein sequence ID" value="ORX48834.1"/>
    <property type="molecule type" value="Genomic_DNA"/>
</dbReference>
<protein>
    <submittedName>
        <fullName evidence="3">Adenine nucleotide alpha hydrolases-like protein</fullName>
    </submittedName>
</protein>
<feature type="compositionally biased region" description="Acidic residues" evidence="1">
    <location>
        <begin position="53"/>
        <end position="62"/>
    </location>
</feature>
<dbReference type="Proteomes" id="UP000242146">
    <property type="component" value="Unassembled WGS sequence"/>
</dbReference>
<dbReference type="InterPro" id="IPR006016">
    <property type="entry name" value="UspA"/>
</dbReference>
<dbReference type="SUPFAM" id="SSF52402">
    <property type="entry name" value="Adenine nucleotide alpha hydrolases-like"/>
    <property type="match status" value="1"/>
</dbReference>
<dbReference type="GO" id="GO:0016787">
    <property type="term" value="F:hydrolase activity"/>
    <property type="evidence" value="ECO:0007669"/>
    <property type="project" value="UniProtKB-KW"/>
</dbReference>
<dbReference type="PANTHER" id="PTHR46100:SF4">
    <property type="entry name" value="USPA DOMAIN-CONTAINING PROTEIN"/>
    <property type="match status" value="1"/>
</dbReference>
<gene>
    <name evidence="3" type="ORF">DM01DRAFT_1338489</name>
</gene>
<proteinExistence type="predicted"/>
<dbReference type="OrthoDB" id="843225at2759"/>
<dbReference type="STRING" id="101127.A0A1X2GA03"/>
<evidence type="ECO:0000313" key="4">
    <source>
        <dbReference type="Proteomes" id="UP000242146"/>
    </source>
</evidence>
<dbReference type="InterPro" id="IPR006015">
    <property type="entry name" value="Universal_stress_UspA"/>
</dbReference>
<dbReference type="InterPro" id="IPR014729">
    <property type="entry name" value="Rossmann-like_a/b/a_fold"/>
</dbReference>
<dbReference type="PRINTS" id="PR01438">
    <property type="entry name" value="UNVRSLSTRESS"/>
</dbReference>
<comment type="caution">
    <text evidence="3">The sequence shown here is derived from an EMBL/GenBank/DDBJ whole genome shotgun (WGS) entry which is preliminary data.</text>
</comment>
<dbReference type="CDD" id="cd23659">
    <property type="entry name" value="USP_At3g01520-like"/>
    <property type="match status" value="1"/>
</dbReference>
<sequence length="291" mass="32895">MLEHEHPLTTEEPSNDVPELFQEQAKHVNEPVDSDSSVAIIHDQPNPNLLTDDSSDEDEDSIDEDLWKTTQANKSIPFTPDMTRRLTRQITKKRNSRNDLLVFKDTPSITQTSDRYVISTTYGAGSQGTEKEEITRRPRSYMVACDFSEESFYAMEWTMGSMLRDGDELHIVSVLNREDNPETVKKQGLSLTSEMKMGAEKIMERAQAVLGQMLLFNVTLTSYAMVGRIKESLYQFIKDNSFTLVICGSRGRNKMKGLFLGSVSSYLLHKSHAPVSVIKKKKSKAQISKSS</sequence>
<dbReference type="AlphaFoldDB" id="A0A1X2GA03"/>